<dbReference type="Pfam" id="PF07012">
    <property type="entry name" value="Curlin_rpt"/>
    <property type="match status" value="1"/>
</dbReference>
<evidence type="ECO:0000256" key="1">
    <source>
        <dbReference type="ARBA" id="ARBA00009766"/>
    </source>
</evidence>
<keyword evidence="5" id="KW-1185">Reference proteome</keyword>
<gene>
    <name evidence="4" type="ORF">ACFPN5_07065</name>
</gene>
<evidence type="ECO:0000313" key="4">
    <source>
        <dbReference type="EMBL" id="MFC5459566.1"/>
    </source>
</evidence>
<name>A0ABW0L2L1_9BURK</name>
<evidence type="ECO:0008006" key="6">
    <source>
        <dbReference type="Google" id="ProtNLM"/>
    </source>
</evidence>
<protein>
    <recommendedName>
        <fullName evidence="6">Curlin</fullName>
    </recommendedName>
</protein>
<evidence type="ECO:0000313" key="5">
    <source>
        <dbReference type="Proteomes" id="UP001596050"/>
    </source>
</evidence>
<sequence>MNEDDEGRARALWRVPPLRKAWVRTAVLAWLAGCVLAAGLASANDLAGPEFGGSGHGASISQYGQLNMASIDQREPGQFARLAQDGLGNRLEAWQSGGQGNMVHASQAGTNNAAMITQSGSWHELTLDQRGDANIANVAQHGAGRVALIEQFGNSNRVDLVQGPSSPAIALRQYGDNNVATLIQY</sequence>
<keyword evidence="2" id="KW-0732">Signal</keyword>
<reference evidence="5" key="1">
    <citation type="journal article" date="2019" name="Int. J. Syst. Evol. Microbiol.">
        <title>The Global Catalogue of Microorganisms (GCM) 10K type strain sequencing project: providing services to taxonomists for standard genome sequencing and annotation.</title>
        <authorList>
            <consortium name="The Broad Institute Genomics Platform"/>
            <consortium name="The Broad Institute Genome Sequencing Center for Infectious Disease"/>
            <person name="Wu L."/>
            <person name="Ma J."/>
        </authorList>
    </citation>
    <scope>NUCLEOTIDE SEQUENCE [LARGE SCALE GENOMIC DNA]</scope>
    <source>
        <strain evidence="5">KACC 12649</strain>
    </source>
</reference>
<keyword evidence="3" id="KW-1133">Transmembrane helix</keyword>
<organism evidence="4 5">
    <name type="scientific">Massilia niabensis</name>
    <dbReference type="NCBI Taxonomy" id="544910"/>
    <lineage>
        <taxon>Bacteria</taxon>
        <taxon>Pseudomonadati</taxon>
        <taxon>Pseudomonadota</taxon>
        <taxon>Betaproteobacteria</taxon>
        <taxon>Burkholderiales</taxon>
        <taxon>Oxalobacteraceae</taxon>
        <taxon>Telluria group</taxon>
        <taxon>Massilia</taxon>
    </lineage>
</organism>
<dbReference type="RefSeq" id="WP_379781532.1">
    <property type="nucleotide sequence ID" value="NZ_JBHSMU010000008.1"/>
</dbReference>
<dbReference type="Proteomes" id="UP001596050">
    <property type="component" value="Unassembled WGS sequence"/>
</dbReference>
<evidence type="ECO:0000256" key="2">
    <source>
        <dbReference type="ARBA" id="ARBA00022729"/>
    </source>
</evidence>
<keyword evidence="3" id="KW-0812">Transmembrane</keyword>
<feature type="transmembrane region" description="Helical" evidence="3">
    <location>
        <begin position="21"/>
        <end position="41"/>
    </location>
</feature>
<dbReference type="EMBL" id="JBHSMU010000008">
    <property type="protein sequence ID" value="MFC5459566.1"/>
    <property type="molecule type" value="Genomic_DNA"/>
</dbReference>
<comment type="caution">
    <text evidence="4">The sequence shown here is derived from an EMBL/GenBank/DDBJ whole genome shotgun (WGS) entry which is preliminary data.</text>
</comment>
<evidence type="ECO:0000256" key="3">
    <source>
        <dbReference type="SAM" id="Phobius"/>
    </source>
</evidence>
<dbReference type="InterPro" id="IPR009742">
    <property type="entry name" value="Curlin_rpt"/>
</dbReference>
<keyword evidence="3" id="KW-0472">Membrane</keyword>
<proteinExistence type="inferred from homology"/>
<comment type="similarity">
    <text evidence="1">Belongs to the CsgA/CsgB family.</text>
</comment>
<accession>A0ABW0L2L1</accession>